<proteinExistence type="predicted"/>
<dbReference type="EMBL" id="LARY01000002">
    <property type="protein sequence ID" value="RDX00998.1"/>
    <property type="molecule type" value="Genomic_DNA"/>
</dbReference>
<name>A0A3D8TQ35_9LIST</name>
<accession>A0A3D8TQ35</accession>
<dbReference type="RefSeq" id="WP_115753250.1">
    <property type="nucleotide sequence ID" value="NZ_LARY01000002.1"/>
</dbReference>
<keyword evidence="2" id="KW-1185">Reference proteome</keyword>
<dbReference type="AlphaFoldDB" id="A0A3D8TQ35"/>
<dbReference type="InterPro" id="IPR010982">
    <property type="entry name" value="Lambda_DNA-bd_dom_sf"/>
</dbReference>
<gene>
    <name evidence="1" type="ORF">UR08_08550</name>
</gene>
<comment type="caution">
    <text evidence="1">The sequence shown here is derived from an EMBL/GenBank/DDBJ whole genome shotgun (WGS) entry which is preliminary data.</text>
</comment>
<dbReference type="GO" id="GO:0003677">
    <property type="term" value="F:DNA binding"/>
    <property type="evidence" value="ECO:0007669"/>
    <property type="project" value="InterPro"/>
</dbReference>
<sequence length="61" mass="6861">MKRGFGTSKHNKAYGFRVLARLSQQELTGKVGISKQTIFVMEKRNYVSTLLLADSVQKRGS</sequence>
<evidence type="ECO:0000313" key="2">
    <source>
        <dbReference type="Proteomes" id="UP000257055"/>
    </source>
</evidence>
<evidence type="ECO:0000313" key="1">
    <source>
        <dbReference type="EMBL" id="RDX00998.1"/>
    </source>
</evidence>
<dbReference type="SUPFAM" id="SSF47413">
    <property type="entry name" value="lambda repressor-like DNA-binding domains"/>
    <property type="match status" value="1"/>
</dbReference>
<organism evidence="1 2">
    <name type="scientific">Listeria kieliensis</name>
    <dbReference type="NCBI Taxonomy" id="1621700"/>
    <lineage>
        <taxon>Bacteria</taxon>
        <taxon>Bacillati</taxon>
        <taxon>Bacillota</taxon>
        <taxon>Bacilli</taxon>
        <taxon>Bacillales</taxon>
        <taxon>Listeriaceae</taxon>
        <taxon>Listeria</taxon>
    </lineage>
</organism>
<protein>
    <submittedName>
        <fullName evidence="1">Uncharacterized protein</fullName>
    </submittedName>
</protein>
<reference evidence="2" key="1">
    <citation type="submission" date="2015-04" db="EMBL/GenBank/DDBJ databases">
        <authorList>
            <person name="Schardt J."/>
            <person name="Mueller-Herbst S."/>
            <person name="Scherer S."/>
            <person name="Huptas C."/>
        </authorList>
    </citation>
    <scope>NUCLEOTIDE SEQUENCE [LARGE SCALE GENOMIC DNA]</scope>
    <source>
        <strain evidence="2">Kiel-L1</strain>
    </source>
</reference>
<dbReference type="Proteomes" id="UP000257055">
    <property type="component" value="Unassembled WGS sequence"/>
</dbReference>
<dbReference type="Gene3D" id="1.10.260.40">
    <property type="entry name" value="lambda repressor-like DNA-binding domains"/>
    <property type="match status" value="1"/>
</dbReference>